<evidence type="ECO:0000313" key="3">
    <source>
        <dbReference type="Proteomes" id="UP001623330"/>
    </source>
</evidence>
<evidence type="ECO:0008006" key="4">
    <source>
        <dbReference type="Google" id="ProtNLM"/>
    </source>
</evidence>
<name>A0ABR4NQX3_9SACH</name>
<evidence type="ECO:0000256" key="1">
    <source>
        <dbReference type="SAM" id="Phobius"/>
    </source>
</evidence>
<dbReference type="Proteomes" id="UP001623330">
    <property type="component" value="Unassembled WGS sequence"/>
</dbReference>
<feature type="transmembrane region" description="Helical" evidence="1">
    <location>
        <begin position="158"/>
        <end position="175"/>
    </location>
</feature>
<evidence type="ECO:0000313" key="2">
    <source>
        <dbReference type="EMBL" id="KAL3230540.1"/>
    </source>
</evidence>
<protein>
    <recommendedName>
        <fullName evidence="4">YPL041C-like protein</fullName>
    </recommendedName>
</protein>
<keyword evidence="3" id="KW-1185">Reference proteome</keyword>
<gene>
    <name evidence="2" type="ORF">RNJ44_00989</name>
</gene>
<dbReference type="PANTHER" id="PTHR28002">
    <property type="entry name" value="MIOREX COMPLEX COMPONENT 11"/>
    <property type="match status" value="1"/>
</dbReference>
<accession>A0ABR4NQX3</accession>
<dbReference type="Pfam" id="PF10306">
    <property type="entry name" value="FLILHELTA"/>
    <property type="match status" value="1"/>
</dbReference>
<organism evidence="2 3">
    <name type="scientific">Nakaseomyces bracarensis</name>
    <dbReference type="NCBI Taxonomy" id="273131"/>
    <lineage>
        <taxon>Eukaryota</taxon>
        <taxon>Fungi</taxon>
        <taxon>Dikarya</taxon>
        <taxon>Ascomycota</taxon>
        <taxon>Saccharomycotina</taxon>
        <taxon>Saccharomycetes</taxon>
        <taxon>Saccharomycetales</taxon>
        <taxon>Saccharomycetaceae</taxon>
        <taxon>Nakaseomyces</taxon>
    </lineage>
</organism>
<sequence>MLINCGLNITSTNGLSYARAAIRRAIARPIYPPLAKPRPFCTTRVAFQLKEDKYKDRLHKIINGSKILSKLNKHPRFHKYFDNVSETGTIATLTSFLVLHELTAMLPLFGIWWVIYNLDIHDNLELPTYIADIMERCTKAIDKLVGDKYGQNLDRQRLVLSGAISYTIVKLLYPVRIILSLWWAPYCGRLVVTPFMKLKKYLRK</sequence>
<dbReference type="InterPro" id="IPR018811">
    <property type="entry name" value="MRX11"/>
</dbReference>
<dbReference type="PANTHER" id="PTHR28002:SF1">
    <property type="entry name" value="MIOREX COMPLEX COMPONENT 11"/>
    <property type="match status" value="1"/>
</dbReference>
<keyword evidence="1" id="KW-1133">Transmembrane helix</keyword>
<keyword evidence="1" id="KW-0812">Transmembrane</keyword>
<dbReference type="EMBL" id="JBEVYD010000009">
    <property type="protein sequence ID" value="KAL3230540.1"/>
    <property type="molecule type" value="Genomic_DNA"/>
</dbReference>
<keyword evidence="1" id="KW-0472">Membrane</keyword>
<reference evidence="2 3" key="1">
    <citation type="submission" date="2024-05" db="EMBL/GenBank/DDBJ databases">
        <title>Long read based assembly of the Candida bracarensis genome reveals expanded adhesin content.</title>
        <authorList>
            <person name="Marcet-Houben M."/>
            <person name="Ksiezopolska E."/>
            <person name="Gabaldon T."/>
        </authorList>
    </citation>
    <scope>NUCLEOTIDE SEQUENCE [LARGE SCALE GENOMIC DNA]</scope>
    <source>
        <strain evidence="2 3">CBM6</strain>
    </source>
</reference>
<comment type="caution">
    <text evidence="2">The sequence shown here is derived from an EMBL/GenBank/DDBJ whole genome shotgun (WGS) entry which is preliminary data.</text>
</comment>
<proteinExistence type="predicted"/>